<evidence type="ECO:0000256" key="1">
    <source>
        <dbReference type="SAM" id="SignalP"/>
    </source>
</evidence>
<protein>
    <recommendedName>
        <fullName evidence="4">Outer membrane protein, beta-barrel domain containing protein</fullName>
    </recommendedName>
</protein>
<sequence length="214" mass="22799">MAVFWLIGFIALVCIAGQSKPAVKPPNAPPSPPRLNWLFTAHLDVLPNTAPLVPGPRGVRLNLPITGETVHGRHGMNGTVLPHSADWVLVDPVSGTGSADARWVISTPFPPVAGPPPSNAPSAQQPILPPLPPPVASHYIFVYTEGPSLPNTANAKAHLRVRFETGSPAWRWLNWVCAVGILEITNPNNSTVQDVKIDVFNLAGELKPATTQAK</sequence>
<keyword evidence="1" id="KW-0732">Signal</keyword>
<dbReference type="Gene3D" id="2.40.160.20">
    <property type="match status" value="2"/>
</dbReference>
<gene>
    <name evidence="2" type="ORF">AAT19DRAFT_9797</name>
</gene>
<feature type="chain" id="PRO_5015649542" description="Outer membrane protein, beta-barrel domain containing protein" evidence="1">
    <location>
        <begin position="22"/>
        <end position="214"/>
    </location>
</feature>
<dbReference type="OrthoDB" id="2544694at2759"/>
<reference evidence="2 3" key="1">
    <citation type="journal article" date="2018" name="Elife">
        <title>Functional genomics of lipid metabolism in the oleaginous yeast Rhodosporidium toruloides.</title>
        <authorList>
            <person name="Coradetti S.T."/>
            <person name="Pinel D."/>
            <person name="Geiselman G."/>
            <person name="Ito M."/>
            <person name="Mondo S."/>
            <person name="Reilly M.C."/>
            <person name="Cheng Y.F."/>
            <person name="Bauer S."/>
            <person name="Grigoriev I."/>
            <person name="Gladden J.M."/>
            <person name="Simmons B.A."/>
            <person name="Brem R."/>
            <person name="Arkin A.P."/>
            <person name="Skerker J.M."/>
        </authorList>
    </citation>
    <scope>NUCLEOTIDE SEQUENCE [LARGE SCALE GENOMIC DNA]</scope>
    <source>
        <strain evidence="2 3">NBRC 0880</strain>
    </source>
</reference>
<evidence type="ECO:0008006" key="4">
    <source>
        <dbReference type="Google" id="ProtNLM"/>
    </source>
</evidence>
<proteinExistence type="predicted"/>
<dbReference type="EMBL" id="LCTV02000011">
    <property type="protein sequence ID" value="PRQ71682.1"/>
    <property type="molecule type" value="Genomic_DNA"/>
</dbReference>
<dbReference type="Proteomes" id="UP000239560">
    <property type="component" value="Unassembled WGS sequence"/>
</dbReference>
<evidence type="ECO:0000313" key="2">
    <source>
        <dbReference type="EMBL" id="PRQ71682.1"/>
    </source>
</evidence>
<evidence type="ECO:0000313" key="3">
    <source>
        <dbReference type="Proteomes" id="UP000239560"/>
    </source>
</evidence>
<organism evidence="2 3">
    <name type="scientific">Rhodotorula toruloides</name>
    <name type="common">Yeast</name>
    <name type="synonym">Rhodosporidium toruloides</name>
    <dbReference type="NCBI Taxonomy" id="5286"/>
    <lineage>
        <taxon>Eukaryota</taxon>
        <taxon>Fungi</taxon>
        <taxon>Dikarya</taxon>
        <taxon>Basidiomycota</taxon>
        <taxon>Pucciniomycotina</taxon>
        <taxon>Microbotryomycetes</taxon>
        <taxon>Sporidiobolales</taxon>
        <taxon>Sporidiobolaceae</taxon>
        <taxon>Rhodotorula</taxon>
    </lineage>
</organism>
<feature type="signal peptide" evidence="1">
    <location>
        <begin position="1"/>
        <end position="21"/>
    </location>
</feature>
<name>A0A2T0A0Z6_RHOTO</name>
<dbReference type="Pfam" id="PF11578">
    <property type="entry name" value="DUF3237"/>
    <property type="match status" value="1"/>
</dbReference>
<dbReference type="AlphaFoldDB" id="A0A2T0A0Z6"/>
<comment type="caution">
    <text evidence="2">The sequence shown here is derived from an EMBL/GenBank/DDBJ whole genome shotgun (WGS) entry which is preliminary data.</text>
</comment>
<accession>A0A2T0A0Z6</accession>